<name>A0ACC1CWF6_9NEOP</name>
<proteinExistence type="predicted"/>
<evidence type="ECO:0000313" key="1">
    <source>
        <dbReference type="EMBL" id="KAJ0176054.1"/>
    </source>
</evidence>
<comment type="caution">
    <text evidence="1">The sequence shown here is derived from an EMBL/GenBank/DDBJ whole genome shotgun (WGS) entry which is preliminary data.</text>
</comment>
<dbReference type="Proteomes" id="UP000824533">
    <property type="component" value="Linkage Group LG14"/>
</dbReference>
<keyword evidence="2" id="KW-1185">Reference proteome</keyword>
<organism evidence="1 2">
    <name type="scientific">Dendrolimus kikuchii</name>
    <dbReference type="NCBI Taxonomy" id="765133"/>
    <lineage>
        <taxon>Eukaryota</taxon>
        <taxon>Metazoa</taxon>
        <taxon>Ecdysozoa</taxon>
        <taxon>Arthropoda</taxon>
        <taxon>Hexapoda</taxon>
        <taxon>Insecta</taxon>
        <taxon>Pterygota</taxon>
        <taxon>Neoptera</taxon>
        <taxon>Endopterygota</taxon>
        <taxon>Lepidoptera</taxon>
        <taxon>Glossata</taxon>
        <taxon>Ditrysia</taxon>
        <taxon>Bombycoidea</taxon>
        <taxon>Lasiocampidae</taxon>
        <taxon>Dendrolimus</taxon>
    </lineage>
</organism>
<sequence>MDFSSLNPTTSNGLNIAARFNEVLEVKRLLKKINPNCADNRGWTCLHEAAYADSYASLVEILRHHLCRPLIKTFDGCTALYLACHKECSLETIKVLLDSAEDVANYGSLEGFTPLHIACGQGRVELIRLLIEYDAKIDAKDFDGDTPLHIAVIQEQPSAIETLIYAGADPEIRNESGEFTPFHLACGKSCLKSVELLFPFVTDINQTTSSGYTPLMLAIRAGNEEVIEFLIKKGADPHIKNSGGEMALDIALHAGSISIFKIMFSVTNIDKINKNIILMACKPHYFKKEIVETLLTSDLGPEYFNFVEEFYVTLEDIGGLQPCYKTNAPLNSYLNICEYIYETFPECFENFFYLFLKRNVSVNAANKDQCPPLVYLHYCLHYSCFEEMFKILIQHGCNVDYCTTDVCMDTGQCIPDAFLASLSSHISTLLIMLPYSLRCDPDTLIHFAHENDILGRIQQTDKSELMAMIDTSFKDLKAEKLQCYVPPLKHLCRLKIRKNRSGERTPPCGTPAVMSHHSEKVSSDRTHCTRPDKYELNQEMTGGEMLREDRIERRISKLTELNALLKSKSTNTVRHLSSMAQRISSDTFISALTVLCPERNPD</sequence>
<gene>
    <name evidence="1" type="ORF">K1T71_008228</name>
</gene>
<evidence type="ECO:0000313" key="2">
    <source>
        <dbReference type="Proteomes" id="UP000824533"/>
    </source>
</evidence>
<protein>
    <submittedName>
        <fullName evidence="1">Uncharacterized protein</fullName>
    </submittedName>
</protein>
<accession>A0ACC1CWF6</accession>
<reference evidence="1 2" key="1">
    <citation type="journal article" date="2021" name="Front. Genet.">
        <title>Chromosome-Level Genome Assembly Reveals Significant Gene Expansion in the Toll and IMD Signaling Pathways of Dendrolimus kikuchii.</title>
        <authorList>
            <person name="Zhou J."/>
            <person name="Wu P."/>
            <person name="Xiong Z."/>
            <person name="Liu N."/>
            <person name="Zhao N."/>
            <person name="Ji M."/>
            <person name="Qiu Y."/>
            <person name="Yang B."/>
        </authorList>
    </citation>
    <scope>NUCLEOTIDE SEQUENCE [LARGE SCALE GENOMIC DNA]</scope>
    <source>
        <strain evidence="1">Ann1</strain>
    </source>
</reference>
<dbReference type="EMBL" id="CM034400">
    <property type="protein sequence ID" value="KAJ0176054.1"/>
    <property type="molecule type" value="Genomic_DNA"/>
</dbReference>